<organism evidence="1 2">
    <name type="scientific">Sphingobacterium haloxyli</name>
    <dbReference type="NCBI Taxonomy" id="2100533"/>
    <lineage>
        <taxon>Bacteria</taxon>
        <taxon>Pseudomonadati</taxon>
        <taxon>Bacteroidota</taxon>
        <taxon>Sphingobacteriia</taxon>
        <taxon>Sphingobacteriales</taxon>
        <taxon>Sphingobacteriaceae</taxon>
        <taxon>Sphingobacterium</taxon>
    </lineage>
</organism>
<protein>
    <submittedName>
        <fullName evidence="1">Uncharacterized protein</fullName>
    </submittedName>
</protein>
<keyword evidence="2" id="KW-1185">Reference proteome</keyword>
<dbReference type="RefSeq" id="WP_105718243.1">
    <property type="nucleotide sequence ID" value="NZ_PVBQ01000017.1"/>
</dbReference>
<accession>A0A2S9J071</accession>
<evidence type="ECO:0000313" key="1">
    <source>
        <dbReference type="EMBL" id="PRD46148.1"/>
    </source>
</evidence>
<name>A0A2S9J071_9SPHI</name>
<evidence type="ECO:0000313" key="2">
    <source>
        <dbReference type="Proteomes" id="UP000239711"/>
    </source>
</evidence>
<proteinExistence type="predicted"/>
<dbReference type="AlphaFoldDB" id="A0A2S9J071"/>
<sequence length="81" mass="9730">MSWSFKLLGKLDFSKPVKHINMLFLTYEQKKLRVKELTTLPMVIVIAGVLLFSRSRHRLIQDQIRKLREEMEELNESERLE</sequence>
<comment type="caution">
    <text evidence="1">The sequence shown here is derived from an EMBL/GenBank/DDBJ whole genome shotgun (WGS) entry which is preliminary data.</text>
</comment>
<dbReference type="Proteomes" id="UP000239711">
    <property type="component" value="Unassembled WGS sequence"/>
</dbReference>
<dbReference type="EMBL" id="PVBQ01000017">
    <property type="protein sequence ID" value="PRD46148.1"/>
    <property type="molecule type" value="Genomic_DNA"/>
</dbReference>
<gene>
    <name evidence="1" type="ORF">C5745_17160</name>
</gene>
<dbReference type="OrthoDB" id="9946233at2"/>
<reference evidence="1 2" key="1">
    <citation type="submission" date="2018-02" db="EMBL/GenBank/DDBJ databases">
        <title>The draft genome of Sphingobacterium sp. 5JN-11.</title>
        <authorList>
            <person name="Liu L."/>
            <person name="Li L."/>
            <person name="Liang L."/>
            <person name="Zhang X."/>
            <person name="Wang T."/>
        </authorList>
    </citation>
    <scope>NUCLEOTIDE SEQUENCE [LARGE SCALE GENOMIC DNA]</scope>
    <source>
        <strain evidence="1 2">5JN-11</strain>
    </source>
</reference>